<gene>
    <name evidence="10" type="ORF">GQ602_001909</name>
</gene>
<comment type="caution">
    <text evidence="10">The sequence shown here is derived from an EMBL/GenBank/DDBJ whole genome shotgun (WGS) entry which is preliminary data.</text>
</comment>
<dbReference type="GO" id="GO:0000150">
    <property type="term" value="F:DNA strand exchange activity"/>
    <property type="evidence" value="ECO:0007669"/>
    <property type="project" value="InterPro"/>
</dbReference>
<dbReference type="PANTHER" id="PTHR28184:SF1">
    <property type="entry name" value="LARGE RIBOSOMAL SUBUNIT PROTEIN ML67"/>
    <property type="match status" value="1"/>
</dbReference>
<evidence type="ECO:0000256" key="2">
    <source>
        <dbReference type="ARBA" id="ARBA00010741"/>
    </source>
</evidence>
<feature type="compositionally biased region" description="Basic and acidic residues" evidence="9">
    <location>
        <begin position="314"/>
        <end position="323"/>
    </location>
</feature>
<evidence type="ECO:0000256" key="5">
    <source>
        <dbReference type="ARBA" id="ARBA00023128"/>
    </source>
</evidence>
<evidence type="ECO:0000256" key="3">
    <source>
        <dbReference type="ARBA" id="ARBA00022980"/>
    </source>
</evidence>
<dbReference type="GO" id="GO:1990904">
    <property type="term" value="C:ribonucleoprotein complex"/>
    <property type="evidence" value="ECO:0007669"/>
    <property type="project" value="UniProtKB-KW"/>
</dbReference>
<dbReference type="InterPro" id="IPR024629">
    <property type="entry name" value="Ribosomal_mL67"/>
</dbReference>
<feature type="region of interest" description="Disordered" evidence="9">
    <location>
        <begin position="26"/>
        <end position="49"/>
    </location>
</feature>
<evidence type="ECO:0000256" key="1">
    <source>
        <dbReference type="ARBA" id="ARBA00004173"/>
    </source>
</evidence>
<comment type="similarity">
    <text evidence="2">Belongs to the mitochondrion-specific ribosomal protein mL67 family.</text>
</comment>
<evidence type="ECO:0000256" key="7">
    <source>
        <dbReference type="ARBA" id="ARBA00023274"/>
    </source>
</evidence>
<sequence>MNAALAGARQRLQSLALRQPHSFRRDFNSQALQPRKQNARNKKTKAPKNHGEHVWVFSCQRTQHVVFSFERNLQRFHVMKQLPFVGKKSKPATIRRDLWAPIACIKFPQGRGDVGNGVFRLLRELKHLSEVSWDKELIYKTPSEYTDHEKERLKKNPDAPRPQRTLEQRARAICHQKPQIIANMAAVLAGDGSGNRMWTTQLGLSMAEHLKAQHNAELRVRQMRKKIFLRLRNKANRLAYDGDQITRMNLFIDTKDDASRHWAREMVEARMSLIADPVLQLCPVTVSWADEQDKEYAVKWSSNVAHDVLSDIDRAEVEGRSPDQEENAGGEVQPEEQVKSELRAESA</sequence>
<dbReference type="GO" id="GO:0005840">
    <property type="term" value="C:ribosome"/>
    <property type="evidence" value="ECO:0007669"/>
    <property type="project" value="UniProtKB-KW"/>
</dbReference>
<keyword evidence="3" id="KW-0689">Ribosomal protein</keyword>
<dbReference type="EMBL" id="JAACLJ010000002">
    <property type="protein sequence ID" value="KAF4591610.1"/>
    <property type="molecule type" value="Genomic_DNA"/>
</dbReference>
<proteinExistence type="inferred from homology"/>
<keyword evidence="4" id="KW-0805">Transcription regulation</keyword>
<evidence type="ECO:0000313" key="11">
    <source>
        <dbReference type="Proteomes" id="UP000562929"/>
    </source>
</evidence>
<evidence type="ECO:0000256" key="6">
    <source>
        <dbReference type="ARBA" id="ARBA00023163"/>
    </source>
</evidence>
<dbReference type="PANTHER" id="PTHR28184">
    <property type="entry name" value="MITOCHONDRIAL HOMOLOGOUS RECOMBINATION PROTEIN 1"/>
    <property type="match status" value="1"/>
</dbReference>
<dbReference type="GO" id="GO:0005739">
    <property type="term" value="C:mitochondrion"/>
    <property type="evidence" value="ECO:0007669"/>
    <property type="project" value="UniProtKB-SubCell"/>
</dbReference>
<evidence type="ECO:0000313" key="10">
    <source>
        <dbReference type="EMBL" id="KAF4591610.1"/>
    </source>
</evidence>
<keyword evidence="11" id="KW-1185">Reference proteome</keyword>
<keyword evidence="7" id="KW-0687">Ribonucleoprotein</keyword>
<evidence type="ECO:0000256" key="8">
    <source>
        <dbReference type="ARBA" id="ARBA00035185"/>
    </source>
</evidence>
<protein>
    <recommendedName>
        <fullName evidence="8">Large ribosomal subunit protein mL67</fullName>
    </recommendedName>
</protein>
<evidence type="ECO:0000256" key="9">
    <source>
        <dbReference type="SAM" id="MobiDB-lite"/>
    </source>
</evidence>
<dbReference type="GO" id="GO:0003697">
    <property type="term" value="F:single-stranded DNA binding"/>
    <property type="evidence" value="ECO:0007669"/>
    <property type="project" value="InterPro"/>
</dbReference>
<feature type="region of interest" description="Disordered" evidence="9">
    <location>
        <begin position="314"/>
        <end position="347"/>
    </location>
</feature>
<dbReference type="Proteomes" id="UP000562929">
    <property type="component" value="Unassembled WGS sequence"/>
</dbReference>
<dbReference type="OrthoDB" id="5333655at2759"/>
<evidence type="ECO:0000256" key="4">
    <source>
        <dbReference type="ARBA" id="ARBA00023015"/>
    </source>
</evidence>
<keyword evidence="6" id="KW-0804">Transcription</keyword>
<comment type="subcellular location">
    <subcellularLocation>
        <location evidence="1">Mitochondrion</location>
    </subcellularLocation>
</comment>
<feature type="compositionally biased region" description="Basic residues" evidence="9">
    <location>
        <begin position="37"/>
        <end position="48"/>
    </location>
</feature>
<reference evidence="10 11" key="1">
    <citation type="journal article" date="2020" name="G3 (Bethesda)">
        <title>Genetic Underpinnings of Host Manipulation by Ophiocordyceps as Revealed by Comparative Transcriptomics.</title>
        <authorList>
            <person name="Will I."/>
            <person name="Das B."/>
            <person name="Trinh T."/>
            <person name="Brachmann A."/>
            <person name="Ohm R.A."/>
            <person name="de Bekker C."/>
        </authorList>
    </citation>
    <scope>NUCLEOTIDE SEQUENCE [LARGE SCALE GENOMIC DNA]</scope>
    <source>
        <strain evidence="10 11">EC05</strain>
    </source>
</reference>
<feature type="compositionally biased region" description="Basic and acidic residues" evidence="9">
    <location>
        <begin position="336"/>
        <end position="347"/>
    </location>
</feature>
<name>A0A8H4VET5_9HYPO</name>
<organism evidence="10 11">
    <name type="scientific">Ophiocordyceps camponoti-floridani</name>
    <dbReference type="NCBI Taxonomy" id="2030778"/>
    <lineage>
        <taxon>Eukaryota</taxon>
        <taxon>Fungi</taxon>
        <taxon>Dikarya</taxon>
        <taxon>Ascomycota</taxon>
        <taxon>Pezizomycotina</taxon>
        <taxon>Sordariomycetes</taxon>
        <taxon>Hypocreomycetidae</taxon>
        <taxon>Hypocreales</taxon>
        <taxon>Ophiocordycipitaceae</taxon>
        <taxon>Ophiocordyceps</taxon>
    </lineage>
</organism>
<accession>A0A8H4VET5</accession>
<keyword evidence="5" id="KW-0496">Mitochondrion</keyword>
<dbReference type="AlphaFoldDB" id="A0A8H4VET5"/>
<dbReference type="GO" id="GO:0003735">
    <property type="term" value="F:structural constituent of ribosome"/>
    <property type="evidence" value="ECO:0007669"/>
    <property type="project" value="TreeGrafter"/>
</dbReference>
<dbReference type="Pfam" id="PF12829">
    <property type="entry name" value="Mhr1"/>
    <property type="match status" value="1"/>
</dbReference>